<comment type="caution">
    <text evidence="1">The sequence shown here is derived from an EMBL/GenBank/DDBJ whole genome shotgun (WGS) entry which is preliminary data.</text>
</comment>
<sequence length="65" mass="6716">MLTQNDTERSCPVAGCEFVGSLPAVYVHAAEQAAAEDTATDHGHGAVAADPEAYLGAAPQAVEFW</sequence>
<dbReference type="AlphaFoldDB" id="A0A554NFT9"/>
<name>A0A554NFT9_9EURY</name>
<protein>
    <submittedName>
        <fullName evidence="1">Uncharacterized protein</fullName>
    </submittedName>
</protein>
<reference evidence="1 2" key="1">
    <citation type="submission" date="2018-06" db="EMBL/GenBank/DDBJ databases">
        <title>Natronomonas sp. F16-60 a new haloarchaeon isolated from a solar saltern of Isla Cristina, Huelva, Spain.</title>
        <authorList>
            <person name="Duran-Viseras A."/>
            <person name="Sanchez-Porro C."/>
            <person name="Ventosa A."/>
        </authorList>
    </citation>
    <scope>NUCLEOTIDE SEQUENCE [LARGE SCALE GENOMIC DNA]</scope>
    <source>
        <strain evidence="1 2">F16-60</strain>
    </source>
</reference>
<proteinExistence type="predicted"/>
<evidence type="ECO:0000313" key="1">
    <source>
        <dbReference type="EMBL" id="TSD16256.1"/>
    </source>
</evidence>
<organism evidence="1 2">
    <name type="scientific">Haloglomus irregulare</name>
    <dbReference type="NCBI Taxonomy" id="2234134"/>
    <lineage>
        <taxon>Archaea</taxon>
        <taxon>Methanobacteriati</taxon>
        <taxon>Methanobacteriota</taxon>
        <taxon>Stenosarchaea group</taxon>
        <taxon>Halobacteria</taxon>
        <taxon>Halobacteriales</taxon>
        <taxon>Natronomonadaceae</taxon>
        <taxon>Haloglomus</taxon>
    </lineage>
</organism>
<keyword evidence="2" id="KW-1185">Reference proteome</keyword>
<dbReference type="InParanoid" id="A0A554NFT9"/>
<dbReference type="EMBL" id="QMDX01000001">
    <property type="protein sequence ID" value="TSD16256.1"/>
    <property type="molecule type" value="Genomic_DNA"/>
</dbReference>
<dbReference type="RefSeq" id="WP_144260758.1">
    <property type="nucleotide sequence ID" value="NZ_QMDX01000001.1"/>
</dbReference>
<dbReference type="Proteomes" id="UP000319894">
    <property type="component" value="Unassembled WGS sequence"/>
</dbReference>
<evidence type="ECO:0000313" key="2">
    <source>
        <dbReference type="Proteomes" id="UP000319894"/>
    </source>
</evidence>
<accession>A0A554NFT9</accession>
<gene>
    <name evidence="1" type="ORF">DP107_03645</name>
</gene>